<accession>A0A5C6V999</accession>
<dbReference type="PANTHER" id="PTHR10963">
    <property type="entry name" value="GLYCOSYL HYDROLASE-RELATED"/>
    <property type="match status" value="1"/>
</dbReference>
<comment type="caution">
    <text evidence="5">The sequence shown here is derived from an EMBL/GenBank/DDBJ whole genome shotgun (WGS) entry which is preliminary data.</text>
</comment>
<dbReference type="GO" id="GO:0004553">
    <property type="term" value="F:hydrolase activity, hydrolyzing O-glycosyl compounds"/>
    <property type="evidence" value="ECO:0007669"/>
    <property type="project" value="InterPro"/>
</dbReference>
<evidence type="ECO:0000313" key="5">
    <source>
        <dbReference type="EMBL" id="TXC82023.1"/>
    </source>
</evidence>
<keyword evidence="6" id="KW-1185">Reference proteome</keyword>
<dbReference type="EMBL" id="VORB01000002">
    <property type="protein sequence ID" value="TXC82023.1"/>
    <property type="molecule type" value="Genomic_DNA"/>
</dbReference>
<organism evidence="5 6">
    <name type="scientific">Luteibaculum oceani</name>
    <dbReference type="NCBI Taxonomy" id="1294296"/>
    <lineage>
        <taxon>Bacteria</taxon>
        <taxon>Pseudomonadati</taxon>
        <taxon>Bacteroidota</taxon>
        <taxon>Flavobacteriia</taxon>
        <taxon>Flavobacteriales</taxon>
        <taxon>Luteibaculaceae</taxon>
        <taxon>Luteibaculum</taxon>
    </lineage>
</organism>
<dbReference type="InterPro" id="IPR026444">
    <property type="entry name" value="Secre_tail"/>
</dbReference>
<evidence type="ECO:0000256" key="3">
    <source>
        <dbReference type="SAM" id="Phobius"/>
    </source>
</evidence>
<evidence type="ECO:0000259" key="4">
    <source>
        <dbReference type="PROSITE" id="PS51762"/>
    </source>
</evidence>
<dbReference type="InterPro" id="IPR000757">
    <property type="entry name" value="Beta-glucanase-like"/>
</dbReference>
<dbReference type="SUPFAM" id="SSF49899">
    <property type="entry name" value="Concanavalin A-like lectins/glucanases"/>
    <property type="match status" value="1"/>
</dbReference>
<keyword evidence="3" id="KW-0812">Transmembrane</keyword>
<dbReference type="GO" id="GO:0005975">
    <property type="term" value="P:carbohydrate metabolic process"/>
    <property type="evidence" value="ECO:0007669"/>
    <property type="project" value="InterPro"/>
</dbReference>
<dbReference type="PROSITE" id="PS51762">
    <property type="entry name" value="GH16_2"/>
    <property type="match status" value="1"/>
</dbReference>
<dbReference type="AlphaFoldDB" id="A0A5C6V999"/>
<keyword evidence="2" id="KW-0732">Signal</keyword>
<dbReference type="CDD" id="cd08023">
    <property type="entry name" value="GH16_laminarinase_like"/>
    <property type="match status" value="1"/>
</dbReference>
<reference evidence="5 6" key="1">
    <citation type="submission" date="2019-08" db="EMBL/GenBank/DDBJ databases">
        <title>Genome of Luteibaculum oceani JCM 18817.</title>
        <authorList>
            <person name="Bowman J.P."/>
        </authorList>
    </citation>
    <scope>NUCLEOTIDE SEQUENCE [LARGE SCALE GENOMIC DNA]</scope>
    <source>
        <strain evidence="5 6">JCM 18817</strain>
    </source>
</reference>
<keyword evidence="3" id="KW-1133">Transmembrane helix</keyword>
<keyword evidence="5" id="KW-0378">Hydrolase</keyword>
<protein>
    <submittedName>
        <fullName evidence="5">Family 16 glycosylhydrolase</fullName>
    </submittedName>
</protein>
<proteinExistence type="inferred from homology"/>
<evidence type="ECO:0000256" key="2">
    <source>
        <dbReference type="ARBA" id="ARBA00022729"/>
    </source>
</evidence>
<dbReference type="InterPro" id="IPR013320">
    <property type="entry name" value="ConA-like_dom_sf"/>
</dbReference>
<feature type="domain" description="GH16" evidence="4">
    <location>
        <begin position="94"/>
        <end position="349"/>
    </location>
</feature>
<keyword evidence="3" id="KW-0472">Membrane</keyword>
<comment type="similarity">
    <text evidence="1">Belongs to the glycosyl hydrolase 16 family.</text>
</comment>
<dbReference type="Proteomes" id="UP000321168">
    <property type="component" value="Unassembled WGS sequence"/>
</dbReference>
<dbReference type="PANTHER" id="PTHR10963:SF55">
    <property type="entry name" value="GLYCOSIDE HYDROLASE FAMILY 16 PROTEIN"/>
    <property type="match status" value="1"/>
</dbReference>
<evidence type="ECO:0000256" key="1">
    <source>
        <dbReference type="ARBA" id="ARBA00006865"/>
    </source>
</evidence>
<dbReference type="OrthoDB" id="9809583at2"/>
<dbReference type="NCBIfam" id="TIGR04183">
    <property type="entry name" value="Por_Secre_tail"/>
    <property type="match status" value="1"/>
</dbReference>
<dbReference type="Pfam" id="PF00722">
    <property type="entry name" value="Glyco_hydro_16"/>
    <property type="match status" value="1"/>
</dbReference>
<evidence type="ECO:0000313" key="6">
    <source>
        <dbReference type="Proteomes" id="UP000321168"/>
    </source>
</evidence>
<dbReference type="InterPro" id="IPR050546">
    <property type="entry name" value="Glycosyl_Hydrlase_16"/>
</dbReference>
<dbReference type="Gene3D" id="2.60.120.200">
    <property type="match status" value="1"/>
</dbReference>
<name>A0A5C6V999_9FLAO</name>
<feature type="transmembrane region" description="Helical" evidence="3">
    <location>
        <begin position="76"/>
        <end position="92"/>
    </location>
</feature>
<gene>
    <name evidence="5" type="ORF">FRX97_02725</name>
</gene>
<sequence>MYTYTLRVPAKSIIHAVNVTFYSVNQQKTSVNGKMFSSLRRILLLNSQIRLLNLKIEDNFNDNCQNCLKMIRKIRLVHAITILFAFIFLQNICSAQEGDYYKLGFTLDFIDDFETEDSTYKYWMNRFPWGRHVSGQHYYKDSGNIEFENGILNLIAKKEKYSGEVFAWDSAGNFTPYHKDFEYTSGMLYHKHPYDHGYFECKFKVPAVQGTNAAFWLYGDDEAEIDVFEIVGSEPEKAKMTLHWKGKDPITNASQSGTDAYIDTPLFHQDFHVMSVEWDSTDVTWFLDGEKQVENLFVEWQRDRHIPTVPMNIILTLELGTLDGEVKDSSLFPCAFQIDYVASYQKKSTPFPPLVLSSLADTVFGGDSSQVDMQKLDVFSYKGYYPMGHKISLLPGEHYTLIDSGFIANPDAPQEIFVNLIVDNGIDSSAVFQHSVVVKKSSVIANHFPAKNLFYPNPSNGSIRFNTTVNEFKIMDLSGREISSFRNGIKKGDLVILKGINPGLYLLVMQTKKGAFSSPLQVH</sequence>